<dbReference type="InterPro" id="IPR038102">
    <property type="entry name" value="EYA_dom_sf"/>
</dbReference>
<keyword evidence="10" id="KW-1185">Reference proteome</keyword>
<evidence type="ECO:0000313" key="9">
    <source>
        <dbReference type="EMBL" id="OAF72146.1"/>
    </source>
</evidence>
<dbReference type="GO" id="GO:0046872">
    <property type="term" value="F:metal ion binding"/>
    <property type="evidence" value="ECO:0007669"/>
    <property type="project" value="UniProtKB-KW"/>
</dbReference>
<comment type="caution">
    <text evidence="9">The sequence shown here is derived from an EMBL/GenBank/DDBJ whole genome shotgun (WGS) entry which is preliminary data.</text>
</comment>
<dbReference type="OrthoDB" id="167668at2759"/>
<dbReference type="PANTHER" id="PTHR10190:SF16">
    <property type="entry name" value="DEVELOPMENTAL PROTEIN EYES ABSENT"/>
    <property type="match status" value="1"/>
</dbReference>
<comment type="similarity">
    <text evidence="1 7">Belongs to the HAD-like hydrolase superfamily. EYA family.</text>
</comment>
<comment type="cofactor">
    <cofactor evidence="6 7">
        <name>Mg(2+)</name>
        <dbReference type="ChEBI" id="CHEBI:18420"/>
    </cofactor>
    <text evidence="6 7">Binds 1 Mg(2+) ion per subunit.</text>
</comment>
<keyword evidence="6 7" id="KW-0479">Metal-binding</keyword>
<evidence type="ECO:0000256" key="6">
    <source>
        <dbReference type="PIRSR" id="PIRSR628472-2"/>
    </source>
</evidence>
<dbReference type="EMBL" id="LWCA01000003">
    <property type="protein sequence ID" value="OAF72146.1"/>
    <property type="molecule type" value="Genomic_DNA"/>
</dbReference>
<feature type="binding site" evidence="6">
    <location>
        <position position="382"/>
    </location>
    <ligand>
        <name>Mg(2+)</name>
        <dbReference type="ChEBI" id="CHEBI:18420"/>
    </ligand>
</feature>
<dbReference type="GO" id="GO:0045739">
    <property type="term" value="P:positive regulation of DNA repair"/>
    <property type="evidence" value="ECO:0007669"/>
    <property type="project" value="TreeGrafter"/>
</dbReference>
<dbReference type="AlphaFoldDB" id="A0A177BD89"/>
<dbReference type="Proteomes" id="UP000078046">
    <property type="component" value="Unassembled WGS sequence"/>
</dbReference>
<dbReference type="GO" id="GO:0004725">
    <property type="term" value="F:protein tyrosine phosphatase activity"/>
    <property type="evidence" value="ECO:0007669"/>
    <property type="project" value="UniProtKB-EC"/>
</dbReference>
<gene>
    <name evidence="9" type="ORF">A3Q56_00087</name>
</gene>
<evidence type="ECO:0000256" key="3">
    <source>
        <dbReference type="ARBA" id="ARBA00022842"/>
    </source>
</evidence>
<dbReference type="InterPro" id="IPR028472">
    <property type="entry name" value="EYA"/>
</dbReference>
<evidence type="ECO:0000256" key="8">
    <source>
        <dbReference type="SAM" id="MobiDB-lite"/>
    </source>
</evidence>
<keyword evidence="4 7" id="KW-0904">Protein phosphatase</keyword>
<dbReference type="Gene3D" id="3.40.50.12350">
    <property type="match status" value="1"/>
</dbReference>
<dbReference type="GO" id="GO:0005634">
    <property type="term" value="C:nucleus"/>
    <property type="evidence" value="ECO:0007669"/>
    <property type="project" value="TreeGrafter"/>
</dbReference>
<evidence type="ECO:0000256" key="4">
    <source>
        <dbReference type="ARBA" id="ARBA00022912"/>
    </source>
</evidence>
<comment type="catalytic activity">
    <reaction evidence="5 7">
        <text>O-phospho-L-tyrosyl-[protein] + H2O = L-tyrosyl-[protein] + phosphate</text>
        <dbReference type="Rhea" id="RHEA:10684"/>
        <dbReference type="Rhea" id="RHEA-COMP:10136"/>
        <dbReference type="Rhea" id="RHEA-COMP:20101"/>
        <dbReference type="ChEBI" id="CHEBI:15377"/>
        <dbReference type="ChEBI" id="CHEBI:43474"/>
        <dbReference type="ChEBI" id="CHEBI:46858"/>
        <dbReference type="ChEBI" id="CHEBI:61978"/>
        <dbReference type="EC" id="3.1.3.48"/>
    </reaction>
</comment>
<protein>
    <recommendedName>
        <fullName evidence="7">Eyes absent homolog</fullName>
        <ecNumber evidence="7">3.1.3.48</ecNumber>
    </recommendedName>
</protein>
<dbReference type="GO" id="GO:0030154">
    <property type="term" value="P:cell differentiation"/>
    <property type="evidence" value="ECO:0007669"/>
    <property type="project" value="TreeGrafter"/>
</dbReference>
<keyword evidence="2 7" id="KW-0378">Hydrolase</keyword>
<feature type="region of interest" description="Disordered" evidence="8">
    <location>
        <begin position="1"/>
        <end position="31"/>
    </location>
</feature>
<evidence type="ECO:0000256" key="2">
    <source>
        <dbReference type="ARBA" id="ARBA00022801"/>
    </source>
</evidence>
<evidence type="ECO:0000256" key="5">
    <source>
        <dbReference type="ARBA" id="ARBA00051722"/>
    </source>
</evidence>
<dbReference type="PANTHER" id="PTHR10190">
    <property type="entry name" value="EYES ABSENT"/>
    <property type="match status" value="1"/>
</dbReference>
<evidence type="ECO:0000313" key="10">
    <source>
        <dbReference type="Proteomes" id="UP000078046"/>
    </source>
</evidence>
<accession>A0A177BD89</accession>
<dbReference type="EC" id="3.1.3.48" evidence="7"/>
<feature type="compositionally biased region" description="Basic and acidic residues" evidence="8">
    <location>
        <begin position="1"/>
        <end position="10"/>
    </location>
</feature>
<organism evidence="9 10">
    <name type="scientific">Intoshia linei</name>
    <dbReference type="NCBI Taxonomy" id="1819745"/>
    <lineage>
        <taxon>Eukaryota</taxon>
        <taxon>Metazoa</taxon>
        <taxon>Spiralia</taxon>
        <taxon>Lophotrochozoa</taxon>
        <taxon>Mesozoa</taxon>
        <taxon>Orthonectida</taxon>
        <taxon>Rhopaluridae</taxon>
        <taxon>Intoshia</taxon>
    </lineage>
</organism>
<reference evidence="9 10" key="1">
    <citation type="submission" date="2016-04" db="EMBL/GenBank/DDBJ databases">
        <title>The genome of Intoshia linei affirms orthonectids as highly simplified spiralians.</title>
        <authorList>
            <person name="Mikhailov K.V."/>
            <person name="Slusarev G.S."/>
            <person name="Nikitin M.A."/>
            <person name="Logacheva M.D."/>
            <person name="Penin A."/>
            <person name="Aleoshin V."/>
            <person name="Panchin Y.V."/>
        </authorList>
    </citation>
    <scope>NUCLEOTIDE SEQUENCE [LARGE SCALE GENOMIC DNA]</scope>
    <source>
        <strain evidence="9">Intl2013</strain>
        <tissue evidence="9">Whole animal</tissue>
    </source>
</reference>
<name>A0A177BD89_9BILA</name>
<evidence type="ECO:0000256" key="1">
    <source>
        <dbReference type="ARBA" id="ARBA00010501"/>
    </source>
</evidence>
<evidence type="ECO:0000256" key="7">
    <source>
        <dbReference type="RuleBase" id="RU362036"/>
    </source>
</evidence>
<dbReference type="GO" id="GO:2001240">
    <property type="term" value="P:negative regulation of extrinsic apoptotic signaling pathway in absence of ligand"/>
    <property type="evidence" value="ECO:0007669"/>
    <property type="project" value="TreeGrafter"/>
</dbReference>
<keyword evidence="7" id="KW-0804">Transcription</keyword>
<sequence length="643" mass="75192">MSEEFQKESTLHQMHSSSDETEVPNNTTFDQFQDLVESEEGCIYKTNDYQQLETLKFDSDYSDKNVQSLNSWLNGNFATAEFKPDSKDCEFYNLEDVTQTESNEAQCEPDKPHNISYEDSLLTKYEDSKIYSDKKYYRYINDKISDKPYKILKHSGNLEHVDTLETHFEQNPNPSMENCSYYQMCEYNENPNLQTNQVNFPSFYSIYESENNCINMENQNSHAESIDISEDEKMKVKKISENYIGELSNPNQNYNQVPGLSYLSKPNFSLTNTNASLFYPNYICNYPYAIPQDRYLLRQYSQGANSIDSNIKYKILHSSMADEENIQLTHSASSPSENSVTLKKGNIFLHLINFEEKTGLKAELLEEGAEEKIKQIFIWNVDNTFVLLEFMKSAKYAQRFNKNIEQCREMAIKCEHIAYTLARTYLFLDDLENCNHMHINDVTMDESQINVSSYNFVQDGFQDRMRNMNESPLNSKNGVDFMKKLSLRYMNIKNKYQNFISNPQDFFTNNEYTNWLQTMAQMDEYLELWLSTMKKSISLIKKRKNCVNIAITSDKLIPILSKIMVHDLANYFDIDNIYSYHKSNIESCYERIKAKYANDINIVVVGSQKNEEVVSKTIVWPFFKISDHSDIAALYYAVMNSFL</sequence>
<proteinExistence type="inferred from homology"/>
<keyword evidence="3 6" id="KW-0460">Magnesium</keyword>
<keyword evidence="7" id="KW-0805">Transcription regulation</keyword>